<feature type="compositionally biased region" description="Basic and acidic residues" evidence="1">
    <location>
        <begin position="373"/>
        <end position="386"/>
    </location>
</feature>
<feature type="region of interest" description="Disordered" evidence="1">
    <location>
        <begin position="337"/>
        <end position="403"/>
    </location>
</feature>
<name>A0ABR4D993_9PEZI</name>
<feature type="region of interest" description="Disordered" evidence="1">
    <location>
        <begin position="1"/>
        <end position="23"/>
    </location>
</feature>
<feature type="region of interest" description="Disordered" evidence="1">
    <location>
        <begin position="58"/>
        <end position="77"/>
    </location>
</feature>
<evidence type="ECO:0000256" key="1">
    <source>
        <dbReference type="SAM" id="MobiDB-lite"/>
    </source>
</evidence>
<feature type="compositionally biased region" description="Basic residues" evidence="1">
    <location>
        <begin position="1"/>
        <end position="11"/>
    </location>
</feature>
<organism evidence="3 4">
    <name type="scientific">Remersonia thermophila</name>
    <dbReference type="NCBI Taxonomy" id="72144"/>
    <lineage>
        <taxon>Eukaryota</taxon>
        <taxon>Fungi</taxon>
        <taxon>Dikarya</taxon>
        <taxon>Ascomycota</taxon>
        <taxon>Pezizomycotina</taxon>
        <taxon>Sordariomycetes</taxon>
        <taxon>Sordariomycetidae</taxon>
        <taxon>Sordariales</taxon>
        <taxon>Sordariales incertae sedis</taxon>
        <taxon>Remersonia</taxon>
    </lineage>
</organism>
<comment type="caution">
    <text evidence="3">The sequence shown here is derived from an EMBL/GenBank/DDBJ whole genome shotgun (WGS) entry which is preliminary data.</text>
</comment>
<dbReference type="RefSeq" id="XP_070865662.1">
    <property type="nucleotide sequence ID" value="XM_071010677.1"/>
</dbReference>
<evidence type="ECO:0000313" key="3">
    <source>
        <dbReference type="EMBL" id="KAL2266935.1"/>
    </source>
</evidence>
<gene>
    <name evidence="3" type="ORF">VTJ83DRAFT_4212</name>
</gene>
<keyword evidence="2" id="KW-0812">Transmembrane</keyword>
<keyword evidence="2" id="KW-1133">Transmembrane helix</keyword>
<reference evidence="3 4" key="1">
    <citation type="journal article" date="2024" name="Commun. Biol.">
        <title>Comparative genomic analysis of thermophilic fungi reveals convergent evolutionary adaptations and gene losses.</title>
        <authorList>
            <person name="Steindorff A.S."/>
            <person name="Aguilar-Pontes M.V."/>
            <person name="Robinson A.J."/>
            <person name="Andreopoulos B."/>
            <person name="LaButti K."/>
            <person name="Kuo A."/>
            <person name="Mondo S."/>
            <person name="Riley R."/>
            <person name="Otillar R."/>
            <person name="Haridas S."/>
            <person name="Lipzen A."/>
            <person name="Grimwood J."/>
            <person name="Schmutz J."/>
            <person name="Clum A."/>
            <person name="Reid I.D."/>
            <person name="Moisan M.C."/>
            <person name="Butler G."/>
            <person name="Nguyen T.T.M."/>
            <person name="Dewar K."/>
            <person name="Conant G."/>
            <person name="Drula E."/>
            <person name="Henrissat B."/>
            <person name="Hansel C."/>
            <person name="Singer S."/>
            <person name="Hutchinson M.I."/>
            <person name="de Vries R.P."/>
            <person name="Natvig D.O."/>
            <person name="Powell A.J."/>
            <person name="Tsang A."/>
            <person name="Grigoriev I.V."/>
        </authorList>
    </citation>
    <scope>NUCLEOTIDE SEQUENCE [LARGE SCALE GENOMIC DNA]</scope>
    <source>
        <strain evidence="3 4">ATCC 22073</strain>
    </source>
</reference>
<feature type="compositionally biased region" description="Low complexity" evidence="1">
    <location>
        <begin position="345"/>
        <end position="368"/>
    </location>
</feature>
<feature type="transmembrane region" description="Helical" evidence="2">
    <location>
        <begin position="305"/>
        <end position="329"/>
    </location>
</feature>
<feature type="compositionally biased region" description="Pro residues" evidence="1">
    <location>
        <begin position="65"/>
        <end position="74"/>
    </location>
</feature>
<protein>
    <submittedName>
        <fullName evidence="3">Uncharacterized protein</fullName>
    </submittedName>
</protein>
<sequence length="403" mass="43484">MPSLFRKHKAPKGSGKEPAVAAPTVKDAVVTPEAGPSNPLPSAPLLNNDNEQFVMRLLSDDDDYGPPPPLPPRPRTPELFWDTDSDSAQLPRAVTATQHHNKPGRIARLLRRKTAAATPRDAAQDEADREWADLHRALARLGIAPAVPADALDPTSDKPKPAGRAKAVALTASTELQSLLNQFVVVLRDIMRGAPTAANDLVALLDGRNDVLKRGFDKLPKPLQKMVTQLPDKLTSTLGPEILAAAAGAAEAQGLQRGADKKAGVKDAKGLAKFLAPRGLGDLMLTPAIVKSMLKAIVNALKLRWPAFVGTSLLWSLAIVLLLFVLWYCRKRGKEEREREEAAERAGQSASRRHSGSSSRRSSGSTSSRKSRSGRDSRDDAGRATRAEVVQPSESRRRRSRAS</sequence>
<keyword evidence="2" id="KW-0472">Membrane</keyword>
<dbReference type="GeneID" id="98125321"/>
<evidence type="ECO:0000313" key="4">
    <source>
        <dbReference type="Proteomes" id="UP001600064"/>
    </source>
</evidence>
<evidence type="ECO:0000256" key="2">
    <source>
        <dbReference type="SAM" id="Phobius"/>
    </source>
</evidence>
<dbReference type="EMBL" id="JAZGUE010000004">
    <property type="protein sequence ID" value="KAL2266935.1"/>
    <property type="molecule type" value="Genomic_DNA"/>
</dbReference>
<accession>A0ABR4D993</accession>
<keyword evidence="4" id="KW-1185">Reference proteome</keyword>
<dbReference type="Proteomes" id="UP001600064">
    <property type="component" value="Unassembled WGS sequence"/>
</dbReference>
<proteinExistence type="predicted"/>